<name>A0A1N7PHP6_9RHOB</name>
<sequence length="49" mass="4880">MVRLSAVISLFVLAACGADGPPEPPSQAAQKPAVSISGEARLGVSTTID</sequence>
<dbReference type="EMBL" id="FTOT01000005">
    <property type="protein sequence ID" value="SIT10183.1"/>
    <property type="molecule type" value="Genomic_DNA"/>
</dbReference>
<accession>A0A1N7PHP6</accession>
<evidence type="ECO:0000313" key="2">
    <source>
        <dbReference type="Proteomes" id="UP000186141"/>
    </source>
</evidence>
<dbReference type="Proteomes" id="UP000186141">
    <property type="component" value="Unassembled WGS sequence"/>
</dbReference>
<dbReference type="RefSeq" id="WP_188475564.1">
    <property type="nucleotide sequence ID" value="NZ_BMEH01000005.1"/>
</dbReference>
<dbReference type="PROSITE" id="PS51257">
    <property type="entry name" value="PROKAR_LIPOPROTEIN"/>
    <property type="match status" value="1"/>
</dbReference>
<protein>
    <submittedName>
        <fullName evidence="1">Uncharacterized protein</fullName>
    </submittedName>
</protein>
<gene>
    <name evidence="1" type="ORF">SAMN05421774_105271</name>
</gene>
<keyword evidence="2" id="KW-1185">Reference proteome</keyword>
<proteinExistence type="predicted"/>
<reference evidence="1 2" key="1">
    <citation type="submission" date="2017-01" db="EMBL/GenBank/DDBJ databases">
        <authorList>
            <person name="Mah S.A."/>
            <person name="Swanson W.J."/>
            <person name="Moy G.W."/>
            <person name="Vacquier V.D."/>
        </authorList>
    </citation>
    <scope>NUCLEOTIDE SEQUENCE [LARGE SCALE GENOMIC DNA]</scope>
    <source>
        <strain evidence="1 2">DSM 26375</strain>
    </source>
</reference>
<evidence type="ECO:0000313" key="1">
    <source>
        <dbReference type="EMBL" id="SIT10183.1"/>
    </source>
</evidence>
<dbReference type="STRING" id="1086013.SAMN05421774_105271"/>
<dbReference type="AlphaFoldDB" id="A0A1N7PHP6"/>
<organism evidence="1 2">
    <name type="scientific">Gemmobacter megaterium</name>
    <dbReference type="NCBI Taxonomy" id="1086013"/>
    <lineage>
        <taxon>Bacteria</taxon>
        <taxon>Pseudomonadati</taxon>
        <taxon>Pseudomonadota</taxon>
        <taxon>Alphaproteobacteria</taxon>
        <taxon>Rhodobacterales</taxon>
        <taxon>Paracoccaceae</taxon>
        <taxon>Gemmobacter</taxon>
    </lineage>
</organism>